<accession>A0A3R9P302</accession>
<dbReference type="InterPro" id="IPR026444">
    <property type="entry name" value="Secre_tail"/>
</dbReference>
<dbReference type="PANTHER" id="PTHR39210:SF1">
    <property type="entry name" value="HEPARIN-SULFATE LYASE"/>
    <property type="match status" value="1"/>
</dbReference>
<keyword evidence="7" id="KW-1185">Reference proteome</keyword>
<evidence type="ECO:0000256" key="1">
    <source>
        <dbReference type="ARBA" id="ARBA00004418"/>
    </source>
</evidence>
<dbReference type="Proteomes" id="UP000273500">
    <property type="component" value="Unassembled WGS sequence"/>
</dbReference>
<evidence type="ECO:0000313" key="7">
    <source>
        <dbReference type="Proteomes" id="UP000273500"/>
    </source>
</evidence>
<protein>
    <submittedName>
        <fullName evidence="6">T9SS C-terminal target domain-containing protein</fullName>
    </submittedName>
</protein>
<dbReference type="InterPro" id="IPR008929">
    <property type="entry name" value="Chondroitin_lyas"/>
</dbReference>
<keyword evidence="3" id="KW-0574">Periplasm</keyword>
<dbReference type="GO" id="GO:0016829">
    <property type="term" value="F:lyase activity"/>
    <property type="evidence" value="ECO:0007669"/>
    <property type="project" value="UniProtKB-KW"/>
</dbReference>
<dbReference type="AlphaFoldDB" id="A0A3R9P302"/>
<organism evidence="6 7">
    <name type="scientific">Hymenobacter rigui</name>
    <dbReference type="NCBI Taxonomy" id="334424"/>
    <lineage>
        <taxon>Bacteria</taxon>
        <taxon>Pseudomonadati</taxon>
        <taxon>Bacteroidota</taxon>
        <taxon>Cytophagia</taxon>
        <taxon>Cytophagales</taxon>
        <taxon>Hymenobacteraceae</taxon>
        <taxon>Hymenobacter</taxon>
    </lineage>
</organism>
<dbReference type="Pfam" id="PF07940">
    <property type="entry name" value="Hepar_II_III_C"/>
    <property type="match status" value="1"/>
</dbReference>
<dbReference type="EMBL" id="RWIT01000004">
    <property type="protein sequence ID" value="RSK49037.1"/>
    <property type="molecule type" value="Genomic_DNA"/>
</dbReference>
<name>A0A3R9P302_9BACT</name>
<evidence type="ECO:0000313" key="6">
    <source>
        <dbReference type="EMBL" id="RSK49037.1"/>
    </source>
</evidence>
<dbReference type="GO" id="GO:0042597">
    <property type="term" value="C:periplasmic space"/>
    <property type="evidence" value="ECO:0007669"/>
    <property type="project" value="UniProtKB-SubCell"/>
</dbReference>
<feature type="domain" description="Heparinase II/III-like C-terminal" evidence="5">
    <location>
        <begin position="443"/>
        <end position="601"/>
    </location>
</feature>
<sequence>MGLIELKRVFSKLETLLRYRKLSNRANRRPGNIIYTIPINVLKSLSFLTALILTICASSGQAQTGAWWPANARSDYPRTLLTINELPQVQASLRMPTARGLYRGLWAGTQGVPPTDNTSASGRRARATFAKNAAFVILIDRQPVADSLAPLPPLTRQTQVQQVTQLLETLNPSVEAFATFSGTTYTEWQWRSKELIDYLIAYDLLRGSGVPETALTTARQQLQTFAGNLYRESNRPFFGIYFYRQIKNNHTLMTAAALGMAAVVLNHVTSADANQQPLNWQNTALFHLDNVLWQDAQRQSDPQAVAGYAEGPYYFKYAFLNCLPFVRALGQFAPGAMFSCTYNGSTRTIPNPYTDPRYERLYEWITAISLPDGRLPALEDSYVDMAMPELALTGHSRYVLPLALSGLNTGQLNSLTSQLRDATVDMRAAYLAALPTPTQPERPALVFLPQSGNLVFRSGSDSLATYFHLYGKAGAAQDNSGGHSQADASSFILYAQGQMLALDAGYLSYNRRAEVGQATHHNMILVDGAGPAIGTAGAANDAPATLSGAFSTPGLAYGQVQTNYRGATITRRALLVRNQYVLLADAAKALTPHTYTWQLHGYGLAGGTAATGTFTSDFGRHQASWTRQGASLVATVASPDTAATFNQTTNSHELTYNTTQDHTTLLVSSPNVPATRFLTMLWPGPATTIPPATKAFATAAATGLHTAGSGFQDLAFSQADTSLTTVPGLPQSTAADASLTLLSLNPAGQPAQMFLDQGTLLRYGPDTLLNATHRATLSWATLPDGKLAGYVSRATTLRIPLSSPPAAVQGAALQQATYDARRHQLVLQFSAASEVTVIPQRDIRPLPVTLVQFVGHRQGSKVLLKWQTAAEIGHQQFRVEVRADTDTTFRALTNLPAHGPGEYRFTDAQPPVGVAYYRLRQQDTDGSITYSGVLTVPPAPALLTLTAAPVPARTVVRLTANRPVPAQAQVELRNTQGQRVLNQQLQSVTELPVQHLPPGVYVVRALNPVGELLAPVLRILVAPE</sequence>
<dbReference type="OrthoDB" id="847053at2"/>
<evidence type="ECO:0000256" key="2">
    <source>
        <dbReference type="ARBA" id="ARBA00022729"/>
    </source>
</evidence>
<evidence type="ECO:0000259" key="5">
    <source>
        <dbReference type="Pfam" id="PF07940"/>
    </source>
</evidence>
<gene>
    <name evidence="6" type="ORF">EI291_10805</name>
</gene>
<evidence type="ECO:0000256" key="4">
    <source>
        <dbReference type="ARBA" id="ARBA00023239"/>
    </source>
</evidence>
<dbReference type="InterPro" id="IPR012480">
    <property type="entry name" value="Hepar_II_III_C"/>
</dbReference>
<dbReference type="NCBIfam" id="TIGR04183">
    <property type="entry name" value="Por_Secre_tail"/>
    <property type="match status" value="1"/>
</dbReference>
<dbReference type="Gene3D" id="2.70.98.70">
    <property type="match status" value="1"/>
</dbReference>
<dbReference type="SUPFAM" id="SSF48230">
    <property type="entry name" value="Chondroitin AC/alginate lyase"/>
    <property type="match status" value="1"/>
</dbReference>
<dbReference type="PANTHER" id="PTHR39210">
    <property type="entry name" value="HEPARIN-SULFATE LYASE"/>
    <property type="match status" value="1"/>
</dbReference>
<comment type="caution">
    <text evidence="6">The sequence shown here is derived from an EMBL/GenBank/DDBJ whole genome shotgun (WGS) entry which is preliminary data.</text>
</comment>
<evidence type="ECO:0000256" key="3">
    <source>
        <dbReference type="ARBA" id="ARBA00022764"/>
    </source>
</evidence>
<reference evidence="6 7" key="1">
    <citation type="submission" date="2018-12" db="EMBL/GenBank/DDBJ databases">
        <authorList>
            <person name="Feng G."/>
            <person name="Zhu H."/>
        </authorList>
    </citation>
    <scope>NUCLEOTIDE SEQUENCE [LARGE SCALE GENOMIC DNA]</scope>
    <source>
        <strain evidence="6 7">KCTC 12533</strain>
    </source>
</reference>
<keyword evidence="2" id="KW-0732">Signal</keyword>
<comment type="subcellular location">
    <subcellularLocation>
        <location evidence="1">Periplasm</location>
    </subcellularLocation>
</comment>
<proteinExistence type="predicted"/>
<keyword evidence="4" id="KW-0456">Lyase</keyword>
<dbReference type="Gene3D" id="1.50.10.100">
    <property type="entry name" value="Chondroitin AC/alginate lyase"/>
    <property type="match status" value="1"/>
</dbReference>